<dbReference type="PANTHER" id="PTHR11645:SF13">
    <property type="entry name" value="PYRROLINE-5-CARBOXYLATE REDUCTASE CATALYTIC N-TERMINAL DOMAIN-CONTAINING PROTEIN"/>
    <property type="match status" value="1"/>
</dbReference>
<dbReference type="InterPro" id="IPR029036">
    <property type="entry name" value="P5CR_dimer"/>
</dbReference>
<reference evidence="4" key="1">
    <citation type="submission" date="2018-05" db="EMBL/GenBank/DDBJ databases">
        <authorList>
            <person name="Lanie J.A."/>
            <person name="Ng W.-L."/>
            <person name="Kazmierczak K.M."/>
            <person name="Andrzejewski T.M."/>
            <person name="Davidsen T.M."/>
            <person name="Wayne K.J."/>
            <person name="Tettelin H."/>
            <person name="Glass J.I."/>
            <person name="Rusch D."/>
            <person name="Podicherti R."/>
            <person name="Tsui H.-C.T."/>
            <person name="Winkler M.E."/>
        </authorList>
    </citation>
    <scope>NUCLEOTIDE SEQUENCE</scope>
</reference>
<dbReference type="InterPro" id="IPR028939">
    <property type="entry name" value="P5C_Rdtase_cat_N"/>
</dbReference>
<dbReference type="Gene3D" id="1.10.3730.10">
    <property type="entry name" value="ProC C-terminal domain-like"/>
    <property type="match status" value="1"/>
</dbReference>
<name>A0A381WCK9_9ZZZZ</name>
<dbReference type="EMBL" id="UINC01011237">
    <property type="protein sequence ID" value="SVA49683.1"/>
    <property type="molecule type" value="Genomic_DNA"/>
</dbReference>
<comment type="similarity">
    <text evidence="1">Belongs to the pyrroline-5-carboxylate reductase family.</text>
</comment>
<evidence type="ECO:0008006" key="5">
    <source>
        <dbReference type="Google" id="ProtNLM"/>
    </source>
</evidence>
<evidence type="ECO:0000313" key="4">
    <source>
        <dbReference type="EMBL" id="SVA49683.1"/>
    </source>
</evidence>
<evidence type="ECO:0000256" key="1">
    <source>
        <dbReference type="ARBA" id="ARBA00005525"/>
    </source>
</evidence>
<evidence type="ECO:0000259" key="3">
    <source>
        <dbReference type="Pfam" id="PF14748"/>
    </source>
</evidence>
<dbReference type="SUPFAM" id="SSF51735">
    <property type="entry name" value="NAD(P)-binding Rossmann-fold domains"/>
    <property type="match status" value="1"/>
</dbReference>
<dbReference type="InterPro" id="IPR036291">
    <property type="entry name" value="NAD(P)-bd_dom_sf"/>
</dbReference>
<dbReference type="AlphaFoldDB" id="A0A381WCK9"/>
<organism evidence="4">
    <name type="scientific">marine metagenome</name>
    <dbReference type="NCBI Taxonomy" id="408172"/>
    <lineage>
        <taxon>unclassified sequences</taxon>
        <taxon>metagenomes</taxon>
        <taxon>ecological metagenomes</taxon>
    </lineage>
</organism>
<dbReference type="InterPro" id="IPR008927">
    <property type="entry name" value="6-PGluconate_DH-like_C_sf"/>
</dbReference>
<dbReference type="Gene3D" id="3.40.50.720">
    <property type="entry name" value="NAD(P)-binding Rossmann-like Domain"/>
    <property type="match status" value="1"/>
</dbReference>
<dbReference type="Pfam" id="PF14748">
    <property type="entry name" value="P5CR_dimer"/>
    <property type="match status" value="1"/>
</dbReference>
<sequence length="266" mass="30239">MELLGYSPWLMNIGFLGTGHITSSVIEGIFKSKLKIKKIYISPRNSLIAKKLKRKFKRITISKDNQQLIDKSNWVFLAVTPKVGDKILKELNFKKNQKIISFISTINLAQLKKAIGKKVKIVRAIPLPPISIRKGPVPICPPDKQVKSFFNKLGTTVEIKNEKSSINFWATSGMMAPFYELLKVLSDWLVKRGIKRNEAQKYITSLFVALSEDSAINSKKDLKYLVKDSQTSRGLNEQAVKQLRKAGFYRSLEKSLNSILKRLNKV</sequence>
<dbReference type="PIRSF" id="PIRSF000193">
    <property type="entry name" value="Pyrrol-5-carb_rd"/>
    <property type="match status" value="1"/>
</dbReference>
<evidence type="ECO:0000259" key="2">
    <source>
        <dbReference type="Pfam" id="PF03807"/>
    </source>
</evidence>
<dbReference type="GO" id="GO:0055129">
    <property type="term" value="P:L-proline biosynthetic process"/>
    <property type="evidence" value="ECO:0007669"/>
    <property type="project" value="TreeGrafter"/>
</dbReference>
<dbReference type="Pfam" id="PF03807">
    <property type="entry name" value="F420_oxidored"/>
    <property type="match status" value="1"/>
</dbReference>
<dbReference type="NCBIfam" id="NF005063">
    <property type="entry name" value="PRK06476.1"/>
    <property type="match status" value="1"/>
</dbReference>
<dbReference type="InterPro" id="IPR000304">
    <property type="entry name" value="Pyrroline-COOH_reductase"/>
</dbReference>
<feature type="domain" description="Pyrroline-5-carboxylate reductase catalytic N-terminal" evidence="2">
    <location>
        <begin position="13"/>
        <end position="102"/>
    </location>
</feature>
<proteinExistence type="inferred from homology"/>
<protein>
    <recommendedName>
        <fullName evidence="5">Pyrroline-5-carboxylate reductase catalytic N-terminal domain-containing protein</fullName>
    </recommendedName>
</protein>
<feature type="domain" description="Pyrroline-5-carboxylate reductase dimerisation" evidence="3">
    <location>
        <begin position="174"/>
        <end position="263"/>
    </location>
</feature>
<dbReference type="SUPFAM" id="SSF48179">
    <property type="entry name" value="6-phosphogluconate dehydrogenase C-terminal domain-like"/>
    <property type="match status" value="1"/>
</dbReference>
<dbReference type="GO" id="GO:0004735">
    <property type="term" value="F:pyrroline-5-carboxylate reductase activity"/>
    <property type="evidence" value="ECO:0007669"/>
    <property type="project" value="InterPro"/>
</dbReference>
<accession>A0A381WCK9</accession>
<dbReference type="PANTHER" id="PTHR11645">
    <property type="entry name" value="PYRROLINE-5-CARBOXYLATE REDUCTASE"/>
    <property type="match status" value="1"/>
</dbReference>
<gene>
    <name evidence="4" type="ORF">METZ01_LOCUS102537</name>
</gene>